<reference evidence="1 2" key="1">
    <citation type="journal article" date="2018" name="J. Microbiol.">
        <title>Bacillus spongiae sp. nov., isolated from sponge of Jeju Island.</title>
        <authorList>
            <person name="Lee G.E."/>
            <person name="Im W.T."/>
            <person name="Park J.S."/>
        </authorList>
    </citation>
    <scope>NUCLEOTIDE SEQUENCE [LARGE SCALE GENOMIC DNA]</scope>
    <source>
        <strain evidence="1 2">135PIL107-10</strain>
    </source>
</reference>
<organism evidence="1 2">
    <name type="scientific">Bacillus spongiae</name>
    <dbReference type="NCBI Taxonomy" id="2683610"/>
    <lineage>
        <taxon>Bacteria</taxon>
        <taxon>Bacillati</taxon>
        <taxon>Bacillota</taxon>
        <taxon>Bacilli</taxon>
        <taxon>Bacillales</taxon>
        <taxon>Bacillaceae</taxon>
        <taxon>Bacillus</taxon>
    </lineage>
</organism>
<dbReference type="EMBL" id="JBBAXC010000006">
    <property type="protein sequence ID" value="MEI5907263.1"/>
    <property type="molecule type" value="Genomic_DNA"/>
</dbReference>
<dbReference type="Proteomes" id="UP001312865">
    <property type="component" value="Unassembled WGS sequence"/>
</dbReference>
<gene>
    <name evidence="1" type="ORF">WAK64_09355</name>
</gene>
<dbReference type="Pfam" id="PF19618">
    <property type="entry name" value="DUF6123"/>
    <property type="match status" value="1"/>
</dbReference>
<protein>
    <submittedName>
        <fullName evidence="1">DUF6123 family protein</fullName>
    </submittedName>
</protein>
<dbReference type="RefSeq" id="WP_336586699.1">
    <property type="nucleotide sequence ID" value="NZ_JBBAXC010000006.1"/>
</dbReference>
<dbReference type="InterPro" id="IPR046126">
    <property type="entry name" value="DUF6123"/>
</dbReference>
<evidence type="ECO:0000313" key="1">
    <source>
        <dbReference type="EMBL" id="MEI5907263.1"/>
    </source>
</evidence>
<evidence type="ECO:0000313" key="2">
    <source>
        <dbReference type="Proteomes" id="UP001312865"/>
    </source>
</evidence>
<keyword evidence="2" id="KW-1185">Reference proteome</keyword>
<name>A0ABU8HD26_9BACI</name>
<proteinExistence type="predicted"/>
<comment type="caution">
    <text evidence="1">The sequence shown here is derived from an EMBL/GenBank/DDBJ whole genome shotgun (WGS) entry which is preliminary data.</text>
</comment>
<sequence>MAKRKRTVEEYLMHLEDKGFILSEEAVGFIFFGKKLTGASDELVNAAIEVTLKVKQRFDGSFYISLLEAFQHDQVKNRYQALRYVEQKGILT</sequence>
<accession>A0ABU8HD26</accession>